<dbReference type="InParanoid" id="A0A6P3Z0K7"/>
<dbReference type="GeneID" id="107407290"/>
<dbReference type="AlphaFoldDB" id="A0A6P3Z0K7"/>
<dbReference type="PANTHER" id="PTHR36482">
    <property type="entry name" value="OSJNBA0024J22.15 PROTEIN"/>
    <property type="match status" value="1"/>
</dbReference>
<accession>A0A6P3Z0K7</accession>
<evidence type="ECO:0000313" key="1">
    <source>
        <dbReference type="Proteomes" id="UP001652623"/>
    </source>
</evidence>
<dbReference type="Pfam" id="PF21230">
    <property type="entry name" value="Nakanori"/>
    <property type="match status" value="1"/>
</dbReference>
<name>A0A6P3Z0K7_ZIZJJ</name>
<organism evidence="1 2">
    <name type="scientific">Ziziphus jujuba</name>
    <name type="common">Chinese jujube</name>
    <name type="synonym">Ziziphus sativa</name>
    <dbReference type="NCBI Taxonomy" id="326968"/>
    <lineage>
        <taxon>Eukaryota</taxon>
        <taxon>Viridiplantae</taxon>
        <taxon>Streptophyta</taxon>
        <taxon>Embryophyta</taxon>
        <taxon>Tracheophyta</taxon>
        <taxon>Spermatophyta</taxon>
        <taxon>Magnoliopsida</taxon>
        <taxon>eudicotyledons</taxon>
        <taxon>Gunneridae</taxon>
        <taxon>Pentapetalae</taxon>
        <taxon>rosids</taxon>
        <taxon>fabids</taxon>
        <taxon>Rosales</taxon>
        <taxon>Rhamnaceae</taxon>
        <taxon>Paliureae</taxon>
        <taxon>Ziziphus</taxon>
    </lineage>
</organism>
<protein>
    <submittedName>
        <fullName evidence="2">23 kDa jasmonate-induced protein-like</fullName>
    </submittedName>
</protein>
<dbReference type="KEGG" id="zju:107407290"/>
<proteinExistence type="predicted"/>
<dbReference type="PANTHER" id="PTHR36482:SF6">
    <property type="entry name" value="JASMONATE-INDUCED PROTEIN HOMOLOG"/>
    <property type="match status" value="1"/>
</dbReference>
<keyword evidence="1" id="KW-1185">Reference proteome</keyword>
<dbReference type="RefSeq" id="XP_015870036.3">
    <property type="nucleotide sequence ID" value="XM_016014550.3"/>
</dbReference>
<dbReference type="InterPro" id="IPR049065">
    <property type="entry name" value="Nakanori"/>
</dbReference>
<reference evidence="2" key="1">
    <citation type="submission" date="2025-08" db="UniProtKB">
        <authorList>
            <consortium name="RefSeq"/>
        </authorList>
    </citation>
    <scope>IDENTIFICATION</scope>
    <source>
        <tissue evidence="2">Seedling</tissue>
    </source>
</reference>
<gene>
    <name evidence="2" type="primary">LOC107407290</name>
</gene>
<sequence length="152" mass="17058">MATNSLFTSGQIFNGIGNIIKYKGEHKDWFGNIVNVPYPPKVGTRERHSFLHLNALKPSTRSSGGIVYRGLNHKGGEIQWIVAWDNRADVTENLVYTEVRAPAKVDWDVIEQKLPLNQNSSNYDGCFTHISITDGDFPEIQAVLMPKSKSKN</sequence>
<dbReference type="InterPro" id="IPR053085">
    <property type="entry name" value="Jasmonate-induced_protein"/>
</dbReference>
<dbReference type="Proteomes" id="UP001652623">
    <property type="component" value="Chromosome 7"/>
</dbReference>
<evidence type="ECO:0000313" key="2">
    <source>
        <dbReference type="RefSeq" id="XP_015870036.3"/>
    </source>
</evidence>